<feature type="region of interest" description="Disordered" evidence="1">
    <location>
        <begin position="229"/>
        <end position="263"/>
    </location>
</feature>
<reference evidence="2" key="1">
    <citation type="submission" date="2023-01" db="EMBL/GenBank/DDBJ databases">
        <title>The growth and conidiation of Purpureocillium lavendulum are regulated by nitrogen source and histone H3K14 acetylation.</title>
        <authorList>
            <person name="Tang P."/>
            <person name="Han J."/>
            <person name="Zhang C."/>
            <person name="Tang P."/>
            <person name="Qi F."/>
            <person name="Zhang K."/>
            <person name="Liang L."/>
        </authorList>
    </citation>
    <scope>NUCLEOTIDE SEQUENCE</scope>
    <source>
        <strain evidence="2">YMF1.00683</strain>
    </source>
</reference>
<comment type="caution">
    <text evidence="2">The sequence shown here is derived from an EMBL/GenBank/DDBJ whole genome shotgun (WGS) entry which is preliminary data.</text>
</comment>
<keyword evidence="3" id="KW-1185">Reference proteome</keyword>
<evidence type="ECO:0000313" key="3">
    <source>
        <dbReference type="Proteomes" id="UP001163105"/>
    </source>
</evidence>
<feature type="compositionally biased region" description="Polar residues" evidence="1">
    <location>
        <begin position="252"/>
        <end position="263"/>
    </location>
</feature>
<protein>
    <submittedName>
        <fullName evidence="2">Carbonic anhydrase</fullName>
    </submittedName>
</protein>
<dbReference type="AlphaFoldDB" id="A0AB34FLN4"/>
<dbReference type="PANTHER" id="PTHR35395:SF1">
    <property type="entry name" value="DUF6536 DOMAIN-CONTAINING PROTEIN"/>
    <property type="match status" value="1"/>
</dbReference>
<dbReference type="EMBL" id="JAQHRD010000007">
    <property type="protein sequence ID" value="KAJ6439170.1"/>
    <property type="molecule type" value="Genomic_DNA"/>
</dbReference>
<evidence type="ECO:0000256" key="1">
    <source>
        <dbReference type="SAM" id="MobiDB-lite"/>
    </source>
</evidence>
<dbReference type="Proteomes" id="UP001163105">
    <property type="component" value="Unassembled WGS sequence"/>
</dbReference>
<sequence length="263" mass="29516">MEDYMNVVLVVNASDSPASGWPRKQVFPSMSNDDANFWKDVVPEEELNSLWFHTNCVVMSVFDDGKCRNSCKSKLGLEGLMTEVIDVVDPSNNPHDATWPFPFWSETSLEAGILDAQMRSGFDARYDQLDVSYCLAERAPQRCQIGVSNALLLAIVVCVSAKAVNCIFLMAYSVSRQDNHPLVTLGDAVESLLRRPDPTTARMCTLEMRDIYMTWDRLLSRFKRSRNGDYGEAGEGAQLLNGEHSHKHGPDSTWNELENQNQG</sequence>
<proteinExistence type="predicted"/>
<evidence type="ECO:0000313" key="2">
    <source>
        <dbReference type="EMBL" id="KAJ6439170.1"/>
    </source>
</evidence>
<name>A0AB34FLN4_9HYPO</name>
<dbReference type="PANTHER" id="PTHR35395">
    <property type="entry name" value="DUF6536 DOMAIN-CONTAINING PROTEIN"/>
    <property type="match status" value="1"/>
</dbReference>
<gene>
    <name evidence="2" type="ORF">O9K51_08581</name>
</gene>
<organism evidence="2 3">
    <name type="scientific">Purpureocillium lavendulum</name>
    <dbReference type="NCBI Taxonomy" id="1247861"/>
    <lineage>
        <taxon>Eukaryota</taxon>
        <taxon>Fungi</taxon>
        <taxon>Dikarya</taxon>
        <taxon>Ascomycota</taxon>
        <taxon>Pezizomycotina</taxon>
        <taxon>Sordariomycetes</taxon>
        <taxon>Hypocreomycetidae</taxon>
        <taxon>Hypocreales</taxon>
        <taxon>Ophiocordycipitaceae</taxon>
        <taxon>Purpureocillium</taxon>
    </lineage>
</organism>
<accession>A0AB34FLN4</accession>